<accession>A0A1B2ENB2</accession>
<dbReference type="PANTHER" id="PTHR10357">
    <property type="entry name" value="ALPHA-AMYLASE FAMILY MEMBER"/>
    <property type="match status" value="1"/>
</dbReference>
<dbReference type="InterPro" id="IPR006047">
    <property type="entry name" value="GH13_cat_dom"/>
</dbReference>
<proteinExistence type="predicted"/>
<feature type="domain" description="Glycosyl hydrolase family 13 catalytic" evidence="1">
    <location>
        <begin position="51"/>
        <end position="477"/>
    </location>
</feature>
<dbReference type="InterPro" id="IPR017853">
    <property type="entry name" value="GH"/>
</dbReference>
<reference evidence="2" key="1">
    <citation type="submission" date="2016-07" db="EMBL/GenBank/DDBJ databases">
        <title>Microvirga ossetica sp. nov. a new species of rhizobia isolated from root nodules of the legume species Vicia alpestris Steven originated from North Ossetia region in the Caucasus.</title>
        <authorList>
            <person name="Safronova V.I."/>
            <person name="Kuznetsova I.G."/>
            <person name="Sazanova A.L."/>
            <person name="Belimov A."/>
            <person name="Andronov E."/>
            <person name="Osledkin Y.S."/>
            <person name="Onishchuk O.P."/>
            <person name="Kurchak O.N."/>
            <person name="Shaposhnikov A.I."/>
            <person name="Willems A."/>
            <person name="Tikhonovich I.A."/>
        </authorList>
    </citation>
    <scope>NUCLEOTIDE SEQUENCE [LARGE SCALE GENOMIC DNA]</scope>
    <source>
        <strain evidence="2">V5/3M</strain>
    </source>
</reference>
<dbReference type="EMBL" id="CP016616">
    <property type="protein sequence ID" value="ANY81312.1"/>
    <property type="molecule type" value="Genomic_DNA"/>
</dbReference>
<dbReference type="PANTHER" id="PTHR10357:SF209">
    <property type="entry name" value="PERIPLASMIC ALPHA-AMYLASE"/>
    <property type="match status" value="1"/>
</dbReference>
<protein>
    <recommendedName>
        <fullName evidence="1">Glycosyl hydrolase family 13 catalytic domain-containing protein</fullName>
    </recommendedName>
</protein>
<name>A0A1B2ENB2_9HYPH</name>
<gene>
    <name evidence="2" type="ORF">BB934_26380</name>
</gene>
<dbReference type="GO" id="GO:0005975">
    <property type="term" value="P:carbohydrate metabolic process"/>
    <property type="evidence" value="ECO:0007669"/>
    <property type="project" value="InterPro"/>
</dbReference>
<dbReference type="AlphaFoldDB" id="A0A1B2ENB2"/>
<sequence>MPTSVYSPDVEAVLAGARAPQERTVDVDGAQVSITVPFPSPADWRDRWIYFALVDQFNNPNGGPATAWNDPFDRFQGGTLEGLRLQLGYLQRLGVGVIWITPVLQNCQGQEGTYHGYGIQHFLKVDPRFMSDHSDPDAELRRLVDEAHARGMYVILDVILNHAGDVFAYDDGSAGGASSMPWSDTVYPIRWRAADNAAVQGWDKAPGENDAQLTEAAAVWPKELRYNEAFRRQGKGGELGGDFESLKEFDTSRGDIRSALIRSYQHAVAKWDVDGFRIDTLKYVEPGFALVFGNAMREFALEIGKRNFFTFGEVYDSEEQIARFIGRPTSLGGDMMGVDAALDFPLFYKLPWVVKGFSPPTEIMEVFERRKRVQRDIISSHGEASRFFVSFLDNHDMTSRILAEDPSQPGRYQGQVIAALGCMFGLQGIPCVYYGTEQGLSGSGSDKAVREAMWGRPGGFDEPSAMYVALQGLATVRGQTPALRYGRQYFRPVSGDRKTFGFSTLSPGVLAWSRILNETEVVCVLNTDIDQQVDLSVLVDSVLHDANATFGVAFSSTGQALTHPVERFDAIVEGSPFPPGAVNSIRAALDPGEFRILRQA</sequence>
<dbReference type="SMART" id="SM00642">
    <property type="entry name" value="Aamy"/>
    <property type="match status" value="1"/>
</dbReference>
<dbReference type="RefSeq" id="WP_099512375.1">
    <property type="nucleotide sequence ID" value="NZ_CP016616.1"/>
</dbReference>
<dbReference type="SUPFAM" id="SSF51445">
    <property type="entry name" value="(Trans)glycosidases"/>
    <property type="match status" value="1"/>
</dbReference>
<dbReference type="KEGG" id="moc:BB934_26380"/>
<organism evidence="2">
    <name type="scientific">Microvirga ossetica</name>
    <dbReference type="NCBI Taxonomy" id="1882682"/>
    <lineage>
        <taxon>Bacteria</taxon>
        <taxon>Pseudomonadati</taxon>
        <taxon>Pseudomonadota</taxon>
        <taxon>Alphaproteobacteria</taxon>
        <taxon>Hyphomicrobiales</taxon>
        <taxon>Methylobacteriaceae</taxon>
        <taxon>Microvirga</taxon>
    </lineage>
</organism>
<dbReference type="OrthoDB" id="9805159at2"/>
<dbReference type="Gene3D" id="3.20.20.80">
    <property type="entry name" value="Glycosidases"/>
    <property type="match status" value="1"/>
</dbReference>
<evidence type="ECO:0000313" key="2">
    <source>
        <dbReference type="EMBL" id="ANY81312.1"/>
    </source>
</evidence>
<dbReference type="Pfam" id="PF00128">
    <property type="entry name" value="Alpha-amylase"/>
    <property type="match status" value="1"/>
</dbReference>
<evidence type="ECO:0000259" key="1">
    <source>
        <dbReference type="SMART" id="SM00642"/>
    </source>
</evidence>